<dbReference type="Proteomes" id="UP000248776">
    <property type="component" value="Unassembled WGS sequence"/>
</dbReference>
<protein>
    <submittedName>
        <fullName evidence="1">DUF4176 domain-containing protein</fullName>
    </submittedName>
</protein>
<reference evidence="1 2" key="1">
    <citation type="submission" date="2017-08" db="EMBL/GenBank/DDBJ databases">
        <title>Streptococcus salivarius strain HS0302 Genome.</title>
        <authorList>
            <person name="Smith J."/>
            <person name="Deng P."/>
            <person name="Geng M."/>
        </authorList>
    </citation>
    <scope>NUCLEOTIDE SEQUENCE [LARGE SCALE GENOMIC DNA]</scope>
    <source>
        <strain evidence="1 2">HS0302</strain>
    </source>
</reference>
<dbReference type="InterPro" id="IPR025233">
    <property type="entry name" value="DUF4176"/>
</dbReference>
<proteinExistence type="predicted"/>
<organism evidence="1 2">
    <name type="scientific">Streptococcus salivarius</name>
    <dbReference type="NCBI Taxonomy" id="1304"/>
    <lineage>
        <taxon>Bacteria</taxon>
        <taxon>Bacillati</taxon>
        <taxon>Bacillota</taxon>
        <taxon>Bacilli</taxon>
        <taxon>Lactobacillales</taxon>
        <taxon>Streptococcaceae</taxon>
        <taxon>Streptococcus</taxon>
    </lineage>
</organism>
<name>A0A1C7CQF4_STRSL</name>
<dbReference type="Pfam" id="PF13780">
    <property type="entry name" value="DUF4176"/>
    <property type="match status" value="1"/>
</dbReference>
<evidence type="ECO:0000313" key="1">
    <source>
        <dbReference type="EMBL" id="PZD55914.1"/>
    </source>
</evidence>
<comment type="caution">
    <text evidence="1">The sequence shown here is derived from an EMBL/GenBank/DDBJ whole genome shotgun (WGS) entry which is preliminary data.</text>
</comment>
<sequence length="119" mass="13780">MIKATETQERQHLPIGSVVRVHGNDNNMMITSLFPVTEKGGEQGYFDFGAVLLPLGAVTRDLMFFNKEDIDQIIYLGYVDVHFQELIANYDELVDKIEYPKFTVQEFKEMDDQNPFKKN</sequence>
<gene>
    <name evidence="1" type="ORF">CKU37_07930</name>
</gene>
<dbReference type="RefSeq" id="WP_002891708.1">
    <property type="nucleotide sequence ID" value="NZ_CACRUJ010000006.1"/>
</dbReference>
<accession>A0A1C7CQF4</accession>
<evidence type="ECO:0000313" key="2">
    <source>
        <dbReference type="Proteomes" id="UP000248776"/>
    </source>
</evidence>
<dbReference type="EMBL" id="NSIW01000016">
    <property type="protein sequence ID" value="PZD55914.1"/>
    <property type="molecule type" value="Genomic_DNA"/>
</dbReference>
<dbReference type="AlphaFoldDB" id="A0A1C7CQF4"/>